<evidence type="ECO:0000256" key="1">
    <source>
        <dbReference type="ARBA" id="ARBA00006709"/>
    </source>
</evidence>
<reference evidence="5 6" key="1">
    <citation type="journal article" date="2010" name="Nature">
        <title>The Ectocarpus genome and the independent evolution of multicellularity in brown algae.</title>
        <authorList>
            <person name="Cock J.M."/>
            <person name="Sterck L."/>
            <person name="Rouze P."/>
            <person name="Scornet D."/>
            <person name="Allen A.E."/>
            <person name="Amoutzias G."/>
            <person name="Anthouard V."/>
            <person name="Artiguenave F."/>
            <person name="Aury J.M."/>
            <person name="Badger J.H."/>
            <person name="Beszteri B."/>
            <person name="Billiau K."/>
            <person name="Bonnet E."/>
            <person name="Bothwell J.H."/>
            <person name="Bowler C."/>
            <person name="Boyen C."/>
            <person name="Brownlee C."/>
            <person name="Carrano C.J."/>
            <person name="Charrier B."/>
            <person name="Cho G.Y."/>
            <person name="Coelho S.M."/>
            <person name="Collen J."/>
            <person name="Corre E."/>
            <person name="Da Silva C."/>
            <person name="Delage L."/>
            <person name="Delaroque N."/>
            <person name="Dittami S.M."/>
            <person name="Doulbeau S."/>
            <person name="Elias M."/>
            <person name="Farnham G."/>
            <person name="Gachon C.M."/>
            <person name="Gschloessl B."/>
            <person name="Heesch S."/>
            <person name="Jabbari K."/>
            <person name="Jubin C."/>
            <person name="Kawai H."/>
            <person name="Kimura K."/>
            <person name="Kloareg B."/>
            <person name="Kupper F.C."/>
            <person name="Lang D."/>
            <person name="Le Bail A."/>
            <person name="Leblanc C."/>
            <person name="Lerouge P."/>
            <person name="Lohr M."/>
            <person name="Lopez P.J."/>
            <person name="Martens C."/>
            <person name="Maumus F."/>
            <person name="Michel G."/>
            <person name="Miranda-Saavedra D."/>
            <person name="Morales J."/>
            <person name="Moreau H."/>
            <person name="Motomura T."/>
            <person name="Nagasato C."/>
            <person name="Napoli C.A."/>
            <person name="Nelson D.R."/>
            <person name="Nyvall-Collen P."/>
            <person name="Peters A.F."/>
            <person name="Pommier C."/>
            <person name="Potin P."/>
            <person name="Poulain J."/>
            <person name="Quesneville H."/>
            <person name="Read B."/>
            <person name="Rensing S.A."/>
            <person name="Ritter A."/>
            <person name="Rousvoal S."/>
            <person name="Samanta M."/>
            <person name="Samson G."/>
            <person name="Schroeder D.C."/>
            <person name="Segurens B."/>
            <person name="Strittmatter M."/>
            <person name="Tonon T."/>
            <person name="Tregear J.W."/>
            <person name="Valentin K."/>
            <person name="von Dassow P."/>
            <person name="Yamagishi T."/>
            <person name="Van de Peer Y."/>
            <person name="Wincker P."/>
        </authorList>
    </citation>
    <scope>NUCLEOTIDE SEQUENCE [LARGE SCALE GENOMIC DNA]</scope>
    <source>
        <strain evidence="6">Ec32 / CCAP1310/4</strain>
    </source>
</reference>
<evidence type="ECO:0000313" key="6">
    <source>
        <dbReference type="Proteomes" id="UP000002630"/>
    </source>
</evidence>
<dbReference type="EMBL" id="FN647682">
    <property type="protein sequence ID" value="CBN76508.1"/>
    <property type="molecule type" value="Genomic_DNA"/>
</dbReference>
<evidence type="ECO:0000256" key="4">
    <source>
        <dbReference type="ARBA" id="ARBA00023065"/>
    </source>
</evidence>
<name>D8LAZ9_ECTSI</name>
<dbReference type="EMBL" id="FN649726">
    <property type="protein sequence ID" value="CBN76508.1"/>
    <property type="molecule type" value="Genomic_DNA"/>
</dbReference>
<dbReference type="eggNOG" id="KOG2957">
    <property type="taxonomic scope" value="Eukaryota"/>
</dbReference>
<keyword evidence="3" id="KW-0375">Hydrogen ion transport</keyword>
<dbReference type="GO" id="GO:0046961">
    <property type="term" value="F:proton-transporting ATPase activity, rotational mechanism"/>
    <property type="evidence" value="ECO:0007669"/>
    <property type="project" value="InterPro"/>
</dbReference>
<dbReference type="STRING" id="2880.D8LAZ9"/>
<keyword evidence="2" id="KW-0813">Transport</keyword>
<gene>
    <name evidence="5" type="ORF">Esi_0000_0121</name>
</gene>
<evidence type="ECO:0000256" key="3">
    <source>
        <dbReference type="ARBA" id="ARBA00022781"/>
    </source>
</evidence>
<dbReference type="InterPro" id="IPR002843">
    <property type="entry name" value="ATPase_V0-cplx_csu/dsu"/>
</dbReference>
<dbReference type="GO" id="GO:0033179">
    <property type="term" value="C:proton-transporting V-type ATPase, V0 domain"/>
    <property type="evidence" value="ECO:0007669"/>
    <property type="project" value="InterPro"/>
</dbReference>
<dbReference type="InterPro" id="IPR036079">
    <property type="entry name" value="ATPase_csu/dsu_sf"/>
</dbReference>
<dbReference type="InterPro" id="IPR016727">
    <property type="entry name" value="ATPase_V0-cplx_dsu"/>
</dbReference>
<proteinExistence type="inferred from homology"/>
<accession>D8LAZ9</accession>
<protein>
    <recommendedName>
        <fullName evidence="7">V-type proton ATPase subunit</fullName>
    </recommendedName>
</protein>
<dbReference type="OMA" id="MTYGYMI"/>
<dbReference type="InterPro" id="IPR035067">
    <property type="entry name" value="V-type_ATPase_csu/dsu"/>
</dbReference>
<sequence length="396" mass="45434">MPGPFSVAEDPGDFHIFNVHHGFPEGLVRGYRTGFLTDMDYNNLCQCESLEDVKLNLQETDYDQFLSQENKVTPAALQERATKKLVVEFNFLKAQAQEPLSTFLEYITYEYMIENIMMLLKGTLSGRDVNELIEQCHPMGLFKDSTMRLIPAFEASPKGYADLYQTVLVDTPIGPYFSQFLEQQQERLTNAAQVRDILEEVEIEIIKNSLMKLYLEDFHRFCKSVGGDTSTVMCELLEARADRGAINITLNSFGGPLNEPSMRSTDRRRLYPAIGTLYPEATNLFQEVGDESQLAAVLDMYPVYRGIWAVHQNEAYGDKSIDDAFFERDVDMLELAFQGQMHFGPFYAYVKLKEQEIRNLVWISECIVQQQRDEIGKYIPLFSENASWKVARRAGR</sequence>
<dbReference type="Gene3D" id="1.20.1690.10">
    <property type="entry name" value="V-type ATP synthase subunit C domain"/>
    <property type="match status" value="2"/>
</dbReference>
<comment type="similarity">
    <text evidence="1">Belongs to the V-ATPase V0D/AC39 subunit family.</text>
</comment>
<organism evidence="5 6">
    <name type="scientific">Ectocarpus siliculosus</name>
    <name type="common">Brown alga</name>
    <name type="synonym">Conferva siliculosa</name>
    <dbReference type="NCBI Taxonomy" id="2880"/>
    <lineage>
        <taxon>Eukaryota</taxon>
        <taxon>Sar</taxon>
        <taxon>Stramenopiles</taxon>
        <taxon>Ochrophyta</taxon>
        <taxon>PX clade</taxon>
        <taxon>Phaeophyceae</taxon>
        <taxon>Ectocarpales</taxon>
        <taxon>Ectocarpaceae</taxon>
        <taxon>Ectocarpus</taxon>
    </lineage>
</organism>
<dbReference type="Pfam" id="PF01992">
    <property type="entry name" value="vATP-synt_AC39"/>
    <property type="match status" value="1"/>
</dbReference>
<dbReference type="Proteomes" id="UP000002630">
    <property type="component" value="Linkage Group LG01"/>
</dbReference>
<dbReference type="PIRSF" id="PIRSF018497">
    <property type="entry name" value="V-ATP_synth_D"/>
    <property type="match status" value="1"/>
</dbReference>
<keyword evidence="6" id="KW-1185">Reference proteome</keyword>
<dbReference type="OrthoDB" id="10250083at2759"/>
<keyword evidence="4" id="KW-0406">Ion transport</keyword>
<dbReference type="AlphaFoldDB" id="D8LAZ9"/>
<dbReference type="InterPro" id="IPR044911">
    <property type="entry name" value="V-type_ATPase_csu/dsu_dom_3"/>
</dbReference>
<dbReference type="FunCoup" id="D8LAZ9">
    <property type="interactions" value="309"/>
</dbReference>
<dbReference type="InParanoid" id="D8LAZ9"/>
<evidence type="ECO:0000313" key="5">
    <source>
        <dbReference type="EMBL" id="CBN76508.1"/>
    </source>
</evidence>
<evidence type="ECO:0008006" key="7">
    <source>
        <dbReference type="Google" id="ProtNLM"/>
    </source>
</evidence>
<evidence type="ECO:0000256" key="2">
    <source>
        <dbReference type="ARBA" id="ARBA00022448"/>
    </source>
</evidence>
<dbReference type="Gene3D" id="1.10.132.50">
    <property type="entry name" value="ATP synthase (C/AC39) subunit, domain 3"/>
    <property type="match status" value="1"/>
</dbReference>
<dbReference type="PANTHER" id="PTHR11028">
    <property type="entry name" value="VACUOLAR ATP SYNTHASE SUBUNIT AC39"/>
    <property type="match status" value="1"/>
</dbReference>
<dbReference type="SUPFAM" id="SSF103486">
    <property type="entry name" value="V-type ATP synthase subunit C"/>
    <property type="match status" value="1"/>
</dbReference>